<feature type="domain" description="Tyr recombinase" evidence="5">
    <location>
        <begin position="220"/>
        <end position="405"/>
    </location>
</feature>
<dbReference type="Gene3D" id="1.10.150.130">
    <property type="match status" value="1"/>
</dbReference>
<evidence type="ECO:0000259" key="5">
    <source>
        <dbReference type="PROSITE" id="PS51898"/>
    </source>
</evidence>
<dbReference type="GO" id="GO:0006310">
    <property type="term" value="P:DNA recombination"/>
    <property type="evidence" value="ECO:0007669"/>
    <property type="project" value="UniProtKB-KW"/>
</dbReference>
<evidence type="ECO:0000256" key="2">
    <source>
        <dbReference type="ARBA" id="ARBA00023125"/>
    </source>
</evidence>
<keyword evidence="1" id="KW-0229">DNA integration</keyword>
<evidence type="ECO:0000259" key="6">
    <source>
        <dbReference type="PROSITE" id="PS51900"/>
    </source>
</evidence>
<dbReference type="PANTHER" id="PTHR30349:SF90">
    <property type="entry name" value="TYROSINE RECOMBINASE XERD"/>
    <property type="match status" value="1"/>
</dbReference>
<dbReference type="AlphaFoldDB" id="A0A3A5JQW5"/>
<dbReference type="PANTHER" id="PTHR30349">
    <property type="entry name" value="PHAGE INTEGRASE-RELATED"/>
    <property type="match status" value="1"/>
</dbReference>
<dbReference type="InterPro" id="IPR002104">
    <property type="entry name" value="Integrase_catalytic"/>
</dbReference>
<dbReference type="Pfam" id="PF00589">
    <property type="entry name" value="Phage_integrase"/>
    <property type="match status" value="1"/>
</dbReference>
<keyword evidence="2 4" id="KW-0238">DNA-binding</keyword>
<dbReference type="GO" id="GO:0015074">
    <property type="term" value="P:DNA integration"/>
    <property type="evidence" value="ECO:0007669"/>
    <property type="project" value="UniProtKB-KW"/>
</dbReference>
<dbReference type="InterPro" id="IPR010998">
    <property type="entry name" value="Integrase_recombinase_N"/>
</dbReference>
<sequence length="412" mass="46492">MLELYFKYPSVLRRLRSGALGGEMDRIAAHFSQVGYKHTSAKVYISRLARFSDFAARSARRATIEQDIVDRFVHSLRTATPRIAARTAIEHARRVAPERFSTPRRHTAPAHDGPLLAAYLDHLRHVRGLEPKTCEGLLTSARRILTWLNDHLPDQGLAALTGEHVLGLVQHLLSLSANDYTRSSTTSYARTFLRFLRWAGLNDRDLARFVPRTPCWRLAHLPPRLPWEDIQRTIDAIDVTMPSGVRDRALLLVLATTGLRNKEIRMLELQDIRWRTAEVLVRRTKGKRDRVVPLLHEAGAALADYVLHARPKIESQRVFLSYVPPVRPFKYPASISRIVRSRLERSGIELSGAAGAHLLRHSLATQLVRQRRPINEVGDLLGHRSIDTTAIYVKVALPQLSDVALPFPGGAL</sequence>
<dbReference type="PROSITE" id="PS51898">
    <property type="entry name" value="TYR_RECOMBINASE"/>
    <property type="match status" value="1"/>
</dbReference>
<dbReference type="Gene3D" id="1.10.443.10">
    <property type="entry name" value="Intergrase catalytic core"/>
    <property type="match status" value="1"/>
</dbReference>
<dbReference type="EMBL" id="QZWZ01000094">
    <property type="protein sequence ID" value="RJT23238.1"/>
    <property type="molecule type" value="Genomic_DNA"/>
</dbReference>
<dbReference type="OrthoDB" id="67979at2"/>
<dbReference type="InterPro" id="IPR044068">
    <property type="entry name" value="CB"/>
</dbReference>
<organism evidence="7 8">
    <name type="scientific">Mesorhizobium waimense</name>
    <dbReference type="NCBI Taxonomy" id="1300307"/>
    <lineage>
        <taxon>Bacteria</taxon>
        <taxon>Pseudomonadati</taxon>
        <taxon>Pseudomonadota</taxon>
        <taxon>Alphaproteobacteria</taxon>
        <taxon>Hyphomicrobiales</taxon>
        <taxon>Phyllobacteriaceae</taxon>
        <taxon>Mesorhizobium</taxon>
    </lineage>
</organism>
<accession>A0A3A5JQW5</accession>
<reference evidence="7 8" key="1">
    <citation type="submission" date="2018-09" db="EMBL/GenBank/DDBJ databases">
        <title>Mesorhizobium carmichaelinearum sp. nov. isolated from Carmichaelinea spp. root nodules in New Zealand.</title>
        <authorList>
            <person name="De Meyer S.E."/>
        </authorList>
    </citation>
    <scope>NUCLEOTIDE SEQUENCE [LARGE SCALE GENOMIC DNA]</scope>
    <source>
        <strain evidence="7 8">ICMP19557</strain>
    </source>
</reference>
<evidence type="ECO:0000313" key="8">
    <source>
        <dbReference type="Proteomes" id="UP000272706"/>
    </source>
</evidence>
<evidence type="ECO:0000256" key="4">
    <source>
        <dbReference type="PROSITE-ProRule" id="PRU01248"/>
    </source>
</evidence>
<name>A0A3A5JQW5_9HYPH</name>
<feature type="domain" description="Core-binding (CB)" evidence="6">
    <location>
        <begin position="110"/>
        <end position="200"/>
    </location>
</feature>
<dbReference type="InterPro" id="IPR013762">
    <property type="entry name" value="Integrase-like_cat_sf"/>
</dbReference>
<comment type="caution">
    <text evidence="7">The sequence shown here is derived from an EMBL/GenBank/DDBJ whole genome shotgun (WGS) entry which is preliminary data.</text>
</comment>
<dbReference type="InterPro" id="IPR050090">
    <property type="entry name" value="Tyrosine_recombinase_XerCD"/>
</dbReference>
<keyword evidence="3" id="KW-0233">DNA recombination</keyword>
<dbReference type="RefSeq" id="WP_120019305.1">
    <property type="nucleotide sequence ID" value="NZ_QZWZ01000094.1"/>
</dbReference>
<dbReference type="SUPFAM" id="SSF56349">
    <property type="entry name" value="DNA breaking-rejoining enzymes"/>
    <property type="match status" value="1"/>
</dbReference>
<protein>
    <submittedName>
        <fullName evidence="7">Integrase</fullName>
    </submittedName>
</protein>
<dbReference type="Proteomes" id="UP000272706">
    <property type="component" value="Unassembled WGS sequence"/>
</dbReference>
<evidence type="ECO:0000256" key="3">
    <source>
        <dbReference type="ARBA" id="ARBA00023172"/>
    </source>
</evidence>
<dbReference type="PROSITE" id="PS51900">
    <property type="entry name" value="CB"/>
    <property type="match status" value="1"/>
</dbReference>
<gene>
    <name evidence="7" type="ORF">D3227_38990</name>
</gene>
<evidence type="ECO:0000256" key="1">
    <source>
        <dbReference type="ARBA" id="ARBA00022908"/>
    </source>
</evidence>
<proteinExistence type="predicted"/>
<dbReference type="CDD" id="cd01188">
    <property type="entry name" value="INT_RitA_C_like"/>
    <property type="match status" value="1"/>
</dbReference>
<dbReference type="InterPro" id="IPR011010">
    <property type="entry name" value="DNA_brk_join_enz"/>
</dbReference>
<evidence type="ECO:0000313" key="7">
    <source>
        <dbReference type="EMBL" id="RJT23238.1"/>
    </source>
</evidence>
<keyword evidence="8" id="KW-1185">Reference proteome</keyword>
<dbReference type="GO" id="GO:0003677">
    <property type="term" value="F:DNA binding"/>
    <property type="evidence" value="ECO:0007669"/>
    <property type="project" value="UniProtKB-UniRule"/>
</dbReference>